<dbReference type="InterPro" id="IPR013087">
    <property type="entry name" value="Znf_C2H2_type"/>
</dbReference>
<evidence type="ECO:0000256" key="4">
    <source>
        <dbReference type="ARBA" id="ARBA00022833"/>
    </source>
</evidence>
<keyword evidence="3 5" id="KW-0863">Zinc-finger</keyword>
<evidence type="ECO:0000256" key="7">
    <source>
        <dbReference type="SAM" id="MobiDB-lite"/>
    </source>
</evidence>
<feature type="domain" description="C2H2-type" evidence="8">
    <location>
        <begin position="518"/>
        <end position="546"/>
    </location>
</feature>
<sequence>MPKDMEGAACESAMDPEEEPVVDDNPTAVPNQYPESYCRFCFSEIDVQPLFSSECNPKSNVIRRLFECIGLRLTKDVDYPSSICLMCSLTMQEFQCFRDRCLKYDEIFRRCRQLSEKKQRDVIDHRQKAAASLPLDAKPSLCCQYCQQQFSNKVDLNQHLDQTHGDRNRQPPLNGAAQLVEGSTAPVVPAVNGTQGPMPKPRNICCAYCPRKFTRQMYYEQHLQKHTKLKVQRERPFRCSCCPRSFESLPRLKFHEKKEHGKKTSKKTNEGTSFVCPECSKSFKYRYSLRMHILNHRGQLPFVCEICDSGFYNVNYLTAHKARYHGPNAVAVVRGEKIACRYCPRTFLRKCDQTSHMKQMHPNIPLEDQPEESHAPEMLAECPPADSDGLTDPELLPPNVHEPVMVIKEEQLEKVVENPVPVMKTEAKGGNFYCVTCAMEFDTEDMYSEHMDDQHSLGGAESADQTEEHRSQDGVRFRKRKRIICCQYCPAIFSRPGYLNAHTLRKHPDKYETSMGSYKCRFCPRQFHELRYRKVHERMTHARRGEILPEMHEFSSETTHSVSTMGLEASSEPSNDGTSTMSDLSLLGGSSLVILLEPLPPKVLATYQWQLDEYDRRQEERDVKPLNIAAIDGTCSSPAGSSETSDRVDSMRTKLGIKLHPCGKCEKMFKTRQALQKHTMYHIGQLPYRCDECGVQFMRIGQLSFHKSRYHGDSAPTVVNRVSCDYCPRIFLRKQDLASHYFMVHGKDRAEQPYRTDDPSPEQRKKSKRKEYWCQGCGSLFDRYRKCERHIAKEHGMDAADGDGGATIKPIKLCRCSVCATIFKKRDEWLDHLSGHANVRPHNCEQCLKGRKKFGRKQVHKCTYCPKVFIHSTTLKSHLRIHTQQLRFPCNECGVMYDRYRYLAMHKVRYHSEDASAATQSQLIKCGFCPRMFTRLRDVNHHQMSVHSDGIIMDTAEQPDGMEQEQPAQQLLPHEFGSLSELLLSSNCNDLTNGATIKQEFPSSLEQ</sequence>
<feature type="domain" description="C2H2-type" evidence="8">
    <location>
        <begin position="141"/>
        <end position="169"/>
    </location>
</feature>
<dbReference type="Gene3D" id="3.30.160.60">
    <property type="entry name" value="Classic Zinc Finger"/>
    <property type="match status" value="8"/>
</dbReference>
<dbReference type="PROSITE" id="PS50157">
    <property type="entry name" value="ZINC_FINGER_C2H2_2"/>
    <property type="match status" value="12"/>
</dbReference>
<keyword evidence="1 6" id="KW-0479">Metal-binding</keyword>
<organism evidence="10">
    <name type="scientific">Anopheles darlingi</name>
    <name type="common">Mosquito</name>
    <dbReference type="NCBI Taxonomy" id="43151"/>
    <lineage>
        <taxon>Eukaryota</taxon>
        <taxon>Metazoa</taxon>
        <taxon>Ecdysozoa</taxon>
        <taxon>Arthropoda</taxon>
        <taxon>Hexapoda</taxon>
        <taxon>Insecta</taxon>
        <taxon>Pterygota</taxon>
        <taxon>Neoptera</taxon>
        <taxon>Endopterygota</taxon>
        <taxon>Diptera</taxon>
        <taxon>Nematocera</taxon>
        <taxon>Culicoidea</taxon>
        <taxon>Culicidae</taxon>
        <taxon>Anophelinae</taxon>
        <taxon>Anopheles</taxon>
    </lineage>
</organism>
<dbReference type="GO" id="GO:0008270">
    <property type="term" value="F:zinc ion binding"/>
    <property type="evidence" value="ECO:0007669"/>
    <property type="project" value="UniProtKB-UniRule"/>
</dbReference>
<feature type="domain" description="C2H2-type" evidence="8">
    <location>
        <begin position="237"/>
        <end position="264"/>
    </location>
</feature>
<dbReference type="SMART" id="SM00868">
    <property type="entry name" value="zf-AD"/>
    <property type="match status" value="1"/>
</dbReference>
<dbReference type="SUPFAM" id="SSF57716">
    <property type="entry name" value="Glucocorticoid receptor-like (DNA-binding domain)"/>
    <property type="match status" value="1"/>
</dbReference>
<reference evidence="10" key="1">
    <citation type="submission" date="2018-01" db="EMBL/GenBank/DDBJ databases">
        <title>An insight into the sialome of Amazonian anophelines.</title>
        <authorList>
            <person name="Ribeiro J.M."/>
            <person name="Scarpassa V."/>
            <person name="Calvo E."/>
        </authorList>
    </citation>
    <scope>NUCLEOTIDE SEQUENCE</scope>
</reference>
<evidence type="ECO:0000256" key="3">
    <source>
        <dbReference type="ARBA" id="ARBA00022771"/>
    </source>
</evidence>
<dbReference type="InterPro" id="IPR012934">
    <property type="entry name" value="Znf_AD"/>
</dbReference>
<dbReference type="InterPro" id="IPR036236">
    <property type="entry name" value="Znf_C2H2_sf"/>
</dbReference>
<feature type="domain" description="C2H2-type" evidence="8">
    <location>
        <begin position="274"/>
        <end position="301"/>
    </location>
</feature>
<evidence type="ECO:0000259" key="9">
    <source>
        <dbReference type="PROSITE" id="PS51915"/>
    </source>
</evidence>
<feature type="region of interest" description="Disordered" evidence="7">
    <location>
        <begin position="370"/>
        <end position="397"/>
    </location>
</feature>
<proteinExistence type="predicted"/>
<evidence type="ECO:0000256" key="5">
    <source>
        <dbReference type="PROSITE-ProRule" id="PRU00042"/>
    </source>
</evidence>
<evidence type="ECO:0000259" key="8">
    <source>
        <dbReference type="PROSITE" id="PS50157"/>
    </source>
</evidence>
<accession>A0A2M4CYL7</accession>
<feature type="binding site" evidence="6">
    <location>
        <position position="84"/>
    </location>
    <ligand>
        <name>Zn(2+)</name>
        <dbReference type="ChEBI" id="CHEBI:29105"/>
    </ligand>
</feature>
<feature type="domain" description="C2H2-type" evidence="8">
    <location>
        <begin position="660"/>
        <end position="687"/>
    </location>
</feature>
<dbReference type="PANTHER" id="PTHR24379">
    <property type="entry name" value="KRAB AND ZINC FINGER DOMAIN-CONTAINING"/>
    <property type="match status" value="1"/>
</dbReference>
<feature type="region of interest" description="Disordered" evidence="7">
    <location>
        <begin position="449"/>
        <end position="474"/>
    </location>
</feature>
<evidence type="ECO:0000256" key="6">
    <source>
        <dbReference type="PROSITE-ProRule" id="PRU01263"/>
    </source>
</evidence>
<dbReference type="PROSITE" id="PS00028">
    <property type="entry name" value="ZINC_FINGER_C2H2_1"/>
    <property type="match status" value="17"/>
</dbReference>
<keyword evidence="4 6" id="KW-0862">Zinc</keyword>
<dbReference type="AlphaFoldDB" id="A0A2M4CYL7"/>
<feature type="domain" description="ZAD" evidence="9">
    <location>
        <begin position="36"/>
        <end position="111"/>
    </location>
</feature>
<feature type="domain" description="C2H2-type" evidence="8">
    <location>
        <begin position="888"/>
        <end position="916"/>
    </location>
</feature>
<feature type="domain" description="C2H2-type" evidence="8">
    <location>
        <begin position="722"/>
        <end position="750"/>
    </location>
</feature>
<dbReference type="GO" id="GO:0005634">
    <property type="term" value="C:nucleus"/>
    <property type="evidence" value="ECO:0007669"/>
    <property type="project" value="InterPro"/>
</dbReference>
<evidence type="ECO:0000256" key="2">
    <source>
        <dbReference type="ARBA" id="ARBA00022737"/>
    </source>
</evidence>
<feature type="domain" description="C2H2-type" evidence="8">
    <location>
        <begin position="204"/>
        <end position="231"/>
    </location>
</feature>
<dbReference type="FunFam" id="3.30.160.60:FF:000446">
    <property type="entry name" value="Zinc finger protein"/>
    <property type="match status" value="1"/>
</dbReference>
<dbReference type="SUPFAM" id="SSF57667">
    <property type="entry name" value="beta-beta-alpha zinc fingers"/>
    <property type="match status" value="4"/>
</dbReference>
<dbReference type="VEuPathDB" id="VectorBase:ADAC000787"/>
<evidence type="ECO:0000313" key="10">
    <source>
        <dbReference type="EMBL" id="MBW70430.1"/>
    </source>
</evidence>
<dbReference type="GO" id="GO:0003677">
    <property type="term" value="F:DNA binding"/>
    <property type="evidence" value="ECO:0007669"/>
    <property type="project" value="UniProtKB-KW"/>
</dbReference>
<protein>
    <submittedName>
        <fullName evidence="10">Putative homeobox transcription factor sip1</fullName>
    </submittedName>
</protein>
<name>A0A2M4CYL7_ANODA</name>
<feature type="region of interest" description="Disordered" evidence="7">
    <location>
        <begin position="1"/>
        <end position="26"/>
    </location>
</feature>
<dbReference type="VEuPathDB" id="VectorBase:ADAR2_009372"/>
<feature type="domain" description="C2H2-type" evidence="8">
    <location>
        <begin position="860"/>
        <end position="887"/>
    </location>
</feature>
<feature type="binding site" evidence="6">
    <location>
        <position position="41"/>
    </location>
    <ligand>
        <name>Zn(2+)</name>
        <dbReference type="ChEBI" id="CHEBI:29105"/>
    </ligand>
</feature>
<feature type="domain" description="C2H2-type" evidence="8">
    <location>
        <begin position="688"/>
        <end position="716"/>
    </location>
</feature>
<feature type="domain" description="C2H2-type" evidence="8">
    <location>
        <begin position="814"/>
        <end position="841"/>
    </location>
</feature>
<feature type="domain" description="C2H2-type" evidence="8">
    <location>
        <begin position="924"/>
        <end position="948"/>
    </location>
</feature>
<dbReference type="PANTHER" id="PTHR24379:SF121">
    <property type="entry name" value="C2H2-TYPE DOMAIN-CONTAINING PROTEIN"/>
    <property type="match status" value="1"/>
</dbReference>
<dbReference type="Pfam" id="PF00096">
    <property type="entry name" value="zf-C2H2"/>
    <property type="match status" value="3"/>
</dbReference>
<dbReference type="EMBL" id="GGFL01006252">
    <property type="protein sequence ID" value="MBW70430.1"/>
    <property type="molecule type" value="Transcribed_RNA"/>
</dbReference>
<feature type="binding site" evidence="6">
    <location>
        <position position="87"/>
    </location>
    <ligand>
        <name>Zn(2+)</name>
        <dbReference type="ChEBI" id="CHEBI:29105"/>
    </ligand>
</feature>
<keyword evidence="2" id="KW-0677">Repeat</keyword>
<evidence type="ECO:0000256" key="1">
    <source>
        <dbReference type="ARBA" id="ARBA00022723"/>
    </source>
</evidence>
<dbReference type="SMART" id="SM00355">
    <property type="entry name" value="ZnF_C2H2"/>
    <property type="match status" value="17"/>
</dbReference>
<keyword evidence="10" id="KW-0371">Homeobox</keyword>
<feature type="binding site" evidence="6">
    <location>
        <position position="38"/>
    </location>
    <ligand>
        <name>Zn(2+)</name>
        <dbReference type="ChEBI" id="CHEBI:29105"/>
    </ligand>
</feature>
<keyword evidence="10" id="KW-0238">DNA-binding</keyword>
<dbReference type="PROSITE" id="PS51915">
    <property type="entry name" value="ZAD"/>
    <property type="match status" value="1"/>
</dbReference>